<name>A0A369TQW5_9RHOB</name>
<protein>
    <recommendedName>
        <fullName evidence="3">Sulfotransferase domain-containing protein</fullName>
    </recommendedName>
</protein>
<evidence type="ECO:0000313" key="1">
    <source>
        <dbReference type="EMBL" id="RDD65366.1"/>
    </source>
</evidence>
<gene>
    <name evidence="1" type="ORF">DU478_15815</name>
</gene>
<dbReference type="RefSeq" id="WP_114511936.1">
    <property type="nucleotide sequence ID" value="NZ_QPMK01000013.1"/>
</dbReference>
<dbReference type="EMBL" id="QPMK01000013">
    <property type="protein sequence ID" value="RDD65366.1"/>
    <property type="molecule type" value="Genomic_DNA"/>
</dbReference>
<sequence>MAHLYLHIGTPKAGSSSIQNFLLQEGPGSPIEYIDSCGGLCGHKFLSVPSFRGQVAPEIEARIPRKYRLSGLQDIAWDQIEAEIRDKAASGRPFFISEEHFYMVYDKDSVAIAALAARLKSLFDTVTILVYLRDQRAYVKSLYSQLVKRGRTVQSFGQYVNSADRLRDLVDYATRLDLWGTAFGQSNIQAVHFDRAAFPKGNVLLDLLARLGVDDPALQDRARAFREQNVSPTYVQMELIRHATRLGLNSKMRRRWINNRHMRRLSDATLPDTWDDLILNFSARGNAYVNRTYLTDTTPGLPVSPAEEERDPG</sequence>
<reference evidence="1 2" key="1">
    <citation type="submission" date="2018-07" db="EMBL/GenBank/DDBJ databases">
        <title>Thalassococcus profundi sp. nov., a marine bacterium isolated from deep seawater of Okinawa Trough.</title>
        <authorList>
            <person name="Yu M."/>
        </authorList>
    </citation>
    <scope>NUCLEOTIDE SEQUENCE [LARGE SCALE GENOMIC DNA]</scope>
    <source>
        <strain evidence="1 2">WRAS1</strain>
    </source>
</reference>
<proteinExistence type="predicted"/>
<accession>A0A369TQW5</accession>
<dbReference type="OrthoDB" id="547419at2"/>
<evidence type="ECO:0008006" key="3">
    <source>
        <dbReference type="Google" id="ProtNLM"/>
    </source>
</evidence>
<dbReference type="AlphaFoldDB" id="A0A369TQW5"/>
<organism evidence="1 2">
    <name type="scientific">Thalassococcus profundi</name>
    <dbReference type="NCBI Taxonomy" id="2282382"/>
    <lineage>
        <taxon>Bacteria</taxon>
        <taxon>Pseudomonadati</taxon>
        <taxon>Pseudomonadota</taxon>
        <taxon>Alphaproteobacteria</taxon>
        <taxon>Rhodobacterales</taxon>
        <taxon>Roseobacteraceae</taxon>
        <taxon>Thalassococcus</taxon>
    </lineage>
</organism>
<dbReference type="Proteomes" id="UP000253977">
    <property type="component" value="Unassembled WGS sequence"/>
</dbReference>
<dbReference type="Gene3D" id="3.40.50.300">
    <property type="entry name" value="P-loop containing nucleotide triphosphate hydrolases"/>
    <property type="match status" value="1"/>
</dbReference>
<comment type="caution">
    <text evidence="1">The sequence shown here is derived from an EMBL/GenBank/DDBJ whole genome shotgun (WGS) entry which is preliminary data.</text>
</comment>
<keyword evidence="2" id="KW-1185">Reference proteome</keyword>
<dbReference type="SUPFAM" id="SSF52540">
    <property type="entry name" value="P-loop containing nucleoside triphosphate hydrolases"/>
    <property type="match status" value="1"/>
</dbReference>
<evidence type="ECO:0000313" key="2">
    <source>
        <dbReference type="Proteomes" id="UP000253977"/>
    </source>
</evidence>
<dbReference type="InterPro" id="IPR027417">
    <property type="entry name" value="P-loop_NTPase"/>
</dbReference>